<feature type="region of interest" description="Disordered" evidence="1">
    <location>
        <begin position="265"/>
        <end position="408"/>
    </location>
</feature>
<dbReference type="OMA" id="DYWSSHT"/>
<feature type="compositionally biased region" description="Basic and acidic residues" evidence="1">
    <location>
        <begin position="316"/>
        <end position="339"/>
    </location>
</feature>
<feature type="compositionally biased region" description="Gly residues" evidence="1">
    <location>
        <begin position="365"/>
        <end position="377"/>
    </location>
</feature>
<dbReference type="InterPro" id="IPR010433">
    <property type="entry name" value="EIF-4B_pln"/>
</dbReference>
<feature type="compositionally biased region" description="Basic and acidic residues" evidence="1">
    <location>
        <begin position="11"/>
        <end position="20"/>
    </location>
</feature>
<feature type="compositionally biased region" description="Basic and acidic residues" evidence="1">
    <location>
        <begin position="267"/>
        <end position="276"/>
    </location>
</feature>
<dbReference type="PANTHER" id="PTHR32091">
    <property type="entry name" value="EUKARYOTIC TRANSLATION INITIATION FACTOR 4B"/>
    <property type="match status" value="1"/>
</dbReference>
<dbReference type="OrthoDB" id="2021179at2759"/>
<protein>
    <submittedName>
        <fullName evidence="2">Uncharacterized protein</fullName>
    </submittedName>
</protein>
<evidence type="ECO:0000313" key="3">
    <source>
        <dbReference type="Proteomes" id="UP000054558"/>
    </source>
</evidence>
<gene>
    <name evidence="2" type="ORF">KFL_000310410</name>
</gene>
<feature type="region of interest" description="Disordered" evidence="1">
    <location>
        <begin position="1"/>
        <end position="248"/>
    </location>
</feature>
<feature type="compositionally biased region" description="Gly residues" evidence="1">
    <location>
        <begin position="470"/>
        <end position="500"/>
    </location>
</feature>
<dbReference type="Proteomes" id="UP000054558">
    <property type="component" value="Unassembled WGS sequence"/>
</dbReference>
<reference evidence="2 3" key="1">
    <citation type="journal article" date="2014" name="Nat. Commun.">
        <title>Klebsormidium flaccidum genome reveals primary factors for plant terrestrial adaptation.</title>
        <authorList>
            <person name="Hori K."/>
            <person name="Maruyama F."/>
            <person name="Fujisawa T."/>
            <person name="Togashi T."/>
            <person name="Yamamoto N."/>
            <person name="Seo M."/>
            <person name="Sato S."/>
            <person name="Yamada T."/>
            <person name="Mori H."/>
            <person name="Tajima N."/>
            <person name="Moriyama T."/>
            <person name="Ikeuchi M."/>
            <person name="Watanabe M."/>
            <person name="Wada H."/>
            <person name="Kobayashi K."/>
            <person name="Saito M."/>
            <person name="Masuda T."/>
            <person name="Sasaki-Sekimoto Y."/>
            <person name="Mashiguchi K."/>
            <person name="Awai K."/>
            <person name="Shimojima M."/>
            <person name="Masuda S."/>
            <person name="Iwai M."/>
            <person name="Nobusawa T."/>
            <person name="Narise T."/>
            <person name="Kondo S."/>
            <person name="Saito H."/>
            <person name="Sato R."/>
            <person name="Murakawa M."/>
            <person name="Ihara Y."/>
            <person name="Oshima-Yamada Y."/>
            <person name="Ohtaka K."/>
            <person name="Satoh M."/>
            <person name="Sonobe K."/>
            <person name="Ishii M."/>
            <person name="Ohtani R."/>
            <person name="Kanamori-Sato M."/>
            <person name="Honoki R."/>
            <person name="Miyazaki D."/>
            <person name="Mochizuki H."/>
            <person name="Umetsu J."/>
            <person name="Higashi K."/>
            <person name="Shibata D."/>
            <person name="Kamiya Y."/>
            <person name="Sato N."/>
            <person name="Nakamura Y."/>
            <person name="Tabata S."/>
            <person name="Ida S."/>
            <person name="Kurokawa K."/>
            <person name="Ohta H."/>
        </authorList>
    </citation>
    <scope>NUCLEOTIDE SEQUENCE [LARGE SCALE GENOMIC DNA]</scope>
    <source>
        <strain evidence="2 3">NIES-2285</strain>
    </source>
</reference>
<feature type="compositionally biased region" description="Basic and acidic residues" evidence="1">
    <location>
        <begin position="185"/>
        <end position="204"/>
    </location>
</feature>
<sequence>MAKKKGSMSLKDFHGGEIRSDLPLPSKPGVGTETNIKASFGGDRAFSDPSRDRLVPAYGHGNSRAAPPPDRGYFPDSSTIGKNYEEDERKPVGGGSAKRPENAFSGGAPAYPSHVVTERFPPSGGGFSSRLAELPSTPPPQQNSPPKAEHRPKLTLTPRSKPLEDDSTADVSITPGAQVLTIERNAFKESGDARPKTGGDEGRGGGEGGDEERPKERPKLNLKPRSQEVGAAQEGEQSRPGVFGGARPRDVVLKERGVDEATIVGVVDKRPVDSPKPEPSPARVASPDKQKWGKLGEEPREDRYVRPEAQRYVPEAQRRPGGDLRENGPTRNGWRDGSERPGLQDGGAFRGSPNGKPEGGFERQGNGGGFERQGSGGFARAASFGDNRGGAQWRQAKPASPPIRSALIDASAKKDPWEAPLTSLQLAEAFSRSTSFGSGGQGRGPGASPWGGPNKAPAGEGSLGRRPDRGGGFGRGPANFGGRGGYSSGRGSAGFGGPGRDGYRRAENEYRGPPRSQVYQDDERG</sequence>
<dbReference type="GO" id="GO:0003729">
    <property type="term" value="F:mRNA binding"/>
    <property type="evidence" value="ECO:0000318"/>
    <property type="project" value="GO_Central"/>
</dbReference>
<name>A0A1Y1HR82_KLENI</name>
<accession>A0A1Y1HR82</accession>
<evidence type="ECO:0000256" key="1">
    <source>
        <dbReference type="SAM" id="MobiDB-lite"/>
    </source>
</evidence>
<feature type="compositionally biased region" description="Basic and acidic residues" evidence="1">
    <location>
        <begin position="45"/>
        <end position="54"/>
    </location>
</feature>
<evidence type="ECO:0000313" key="2">
    <source>
        <dbReference type="EMBL" id="GAQ79491.1"/>
    </source>
</evidence>
<feature type="compositionally biased region" description="Basic and acidic residues" evidence="1">
    <location>
        <begin position="286"/>
        <end position="309"/>
    </location>
</feature>
<dbReference type="EMBL" id="DF236980">
    <property type="protein sequence ID" value="GAQ79491.1"/>
    <property type="molecule type" value="Genomic_DNA"/>
</dbReference>
<organism evidence="2 3">
    <name type="scientific">Klebsormidium nitens</name>
    <name type="common">Green alga</name>
    <name type="synonym">Ulothrix nitens</name>
    <dbReference type="NCBI Taxonomy" id="105231"/>
    <lineage>
        <taxon>Eukaryota</taxon>
        <taxon>Viridiplantae</taxon>
        <taxon>Streptophyta</taxon>
        <taxon>Klebsormidiophyceae</taxon>
        <taxon>Klebsormidiales</taxon>
        <taxon>Klebsormidiaceae</taxon>
        <taxon>Klebsormidium</taxon>
    </lineage>
</organism>
<dbReference type="GO" id="GO:0003743">
    <property type="term" value="F:translation initiation factor activity"/>
    <property type="evidence" value="ECO:0000318"/>
    <property type="project" value="GO_Central"/>
</dbReference>
<feature type="compositionally biased region" description="Basic and acidic residues" evidence="1">
    <location>
        <begin position="501"/>
        <end position="512"/>
    </location>
</feature>
<dbReference type="AlphaFoldDB" id="A0A1Y1HR82"/>
<keyword evidence="3" id="KW-1185">Reference proteome</keyword>
<proteinExistence type="predicted"/>
<dbReference type="PANTHER" id="PTHR32091:SF4">
    <property type="entry name" value="OS07G0546100 PROTEIN"/>
    <property type="match status" value="1"/>
</dbReference>
<feature type="region of interest" description="Disordered" evidence="1">
    <location>
        <begin position="432"/>
        <end position="525"/>
    </location>
</feature>